<evidence type="ECO:0000256" key="1">
    <source>
        <dbReference type="ARBA" id="ARBA00004651"/>
    </source>
</evidence>
<comment type="similarity">
    <text evidence="6">Belongs to the ThrE exporter (TC 2.A.79) family.</text>
</comment>
<evidence type="ECO:0000313" key="10">
    <source>
        <dbReference type="Proteomes" id="UP000838821"/>
    </source>
</evidence>
<dbReference type="InterPro" id="IPR010619">
    <property type="entry name" value="ThrE-like_N"/>
</dbReference>
<dbReference type="Proteomes" id="UP000838821">
    <property type="component" value="Unassembled WGS sequence"/>
</dbReference>
<gene>
    <name evidence="9" type="primary">yjjP</name>
    <name evidence="9" type="ORF">PAECIP111891_00769</name>
</gene>
<evidence type="ECO:0000256" key="7">
    <source>
        <dbReference type="SAM" id="Phobius"/>
    </source>
</evidence>
<keyword evidence="4 7" id="KW-1133">Transmembrane helix</keyword>
<accession>A0ABN8G8L3</accession>
<evidence type="ECO:0000313" key="9">
    <source>
        <dbReference type="EMBL" id="CAH1195964.1"/>
    </source>
</evidence>
<feature type="transmembrane region" description="Helical" evidence="7">
    <location>
        <begin position="199"/>
        <end position="217"/>
    </location>
</feature>
<proteinExistence type="inferred from homology"/>
<feature type="domain" description="Threonine/serine exporter-like N-terminal" evidence="8">
    <location>
        <begin position="44"/>
        <end position="281"/>
    </location>
</feature>
<evidence type="ECO:0000256" key="5">
    <source>
        <dbReference type="ARBA" id="ARBA00023136"/>
    </source>
</evidence>
<comment type="subcellular location">
    <subcellularLocation>
        <location evidence="1">Cell membrane</location>
        <topology evidence="1">Multi-pass membrane protein</topology>
    </subcellularLocation>
</comment>
<sequence length="287" mass="31193">MSQPSLIFNRNQFDLYLGQLFQKRKDTDHMAQQPAATNYEIAQVCLLAGKIMLENGGETYRVEDTMTHVAEAFGIPNSHSFVTPTGIIFSIDGPEQTTRLIRISSRSTDLRKVTVVNAISRRISQGELSPTAAYQELEALCADTRRYPAWLQALAAAIASGCFLIMFQGTWSDFFPAFLAGGAGTISLTFFHRLVPIKFFAEFLASLIIGLLAYLTVKIGLGHNLDKIIIGSVMPLVPGLLITNAVRDLMAGHFVSGVSKGAEAFLTAFAIGAGIAFVLTFYPGKGF</sequence>
<evidence type="ECO:0000256" key="4">
    <source>
        <dbReference type="ARBA" id="ARBA00022989"/>
    </source>
</evidence>
<feature type="transmembrane region" description="Helical" evidence="7">
    <location>
        <begin position="229"/>
        <end position="250"/>
    </location>
</feature>
<feature type="transmembrane region" description="Helical" evidence="7">
    <location>
        <begin position="262"/>
        <end position="282"/>
    </location>
</feature>
<keyword evidence="2" id="KW-1003">Cell membrane</keyword>
<feature type="transmembrane region" description="Helical" evidence="7">
    <location>
        <begin position="149"/>
        <end position="168"/>
    </location>
</feature>
<organism evidence="9 10">
    <name type="scientific">Paenibacillus allorhizoplanae</name>
    <dbReference type="NCBI Taxonomy" id="2905648"/>
    <lineage>
        <taxon>Bacteria</taxon>
        <taxon>Bacillati</taxon>
        <taxon>Bacillota</taxon>
        <taxon>Bacilli</taxon>
        <taxon>Bacillales</taxon>
        <taxon>Paenibacillaceae</taxon>
        <taxon>Paenibacillus</taxon>
    </lineage>
</organism>
<evidence type="ECO:0000256" key="2">
    <source>
        <dbReference type="ARBA" id="ARBA00022475"/>
    </source>
</evidence>
<comment type="caution">
    <text evidence="9">The sequence shown here is derived from an EMBL/GenBank/DDBJ whole genome shotgun (WGS) entry which is preliminary data.</text>
</comment>
<dbReference type="EMBL" id="CAKMMW010000002">
    <property type="protein sequence ID" value="CAH1195964.1"/>
    <property type="molecule type" value="Genomic_DNA"/>
</dbReference>
<evidence type="ECO:0000256" key="6">
    <source>
        <dbReference type="ARBA" id="ARBA00034125"/>
    </source>
</evidence>
<reference evidence="9" key="1">
    <citation type="submission" date="2022-01" db="EMBL/GenBank/DDBJ databases">
        <authorList>
            <person name="Criscuolo A."/>
        </authorList>
    </citation>
    <scope>NUCLEOTIDE SEQUENCE</scope>
    <source>
        <strain evidence="9">CIP111891</strain>
    </source>
</reference>
<protein>
    <submittedName>
        <fullName evidence="9">Inner membrane protein YjjP</fullName>
    </submittedName>
</protein>
<dbReference type="PANTHER" id="PTHR34390:SF2">
    <property type="entry name" value="SUCCINATE TRANSPORTER SUBUNIT YJJP-RELATED"/>
    <property type="match status" value="1"/>
</dbReference>
<keyword evidence="5 7" id="KW-0472">Membrane</keyword>
<dbReference type="InterPro" id="IPR050539">
    <property type="entry name" value="ThrE_Dicarb/AminoAcid_Exp"/>
</dbReference>
<dbReference type="Pfam" id="PF06738">
    <property type="entry name" value="ThrE"/>
    <property type="match status" value="1"/>
</dbReference>
<evidence type="ECO:0000259" key="8">
    <source>
        <dbReference type="Pfam" id="PF06738"/>
    </source>
</evidence>
<dbReference type="PANTHER" id="PTHR34390">
    <property type="entry name" value="UPF0442 PROTEIN YJJB-RELATED"/>
    <property type="match status" value="1"/>
</dbReference>
<keyword evidence="3 7" id="KW-0812">Transmembrane</keyword>
<keyword evidence="10" id="KW-1185">Reference proteome</keyword>
<evidence type="ECO:0000256" key="3">
    <source>
        <dbReference type="ARBA" id="ARBA00022692"/>
    </source>
</evidence>
<name>A0ABN8G8L3_9BACL</name>